<dbReference type="AlphaFoldDB" id="A0AA86SRA2"/>
<name>A0AA86SRA2_9FABA</name>
<evidence type="ECO:0000313" key="1">
    <source>
        <dbReference type="EMBL" id="CAJ1955863.1"/>
    </source>
</evidence>
<proteinExistence type="predicted"/>
<reference evidence="1" key="1">
    <citation type="submission" date="2023-10" db="EMBL/GenBank/DDBJ databases">
        <authorList>
            <person name="Domelevo Entfellner J.-B."/>
        </authorList>
    </citation>
    <scope>NUCLEOTIDE SEQUENCE</scope>
</reference>
<dbReference type="Gramene" id="rna-AYBTSS11_LOCUS16355">
    <property type="protein sequence ID" value="CAJ1955863.1"/>
    <property type="gene ID" value="gene-AYBTSS11_LOCUS16355"/>
</dbReference>
<organism evidence="1 2">
    <name type="scientific">Sphenostylis stenocarpa</name>
    <dbReference type="NCBI Taxonomy" id="92480"/>
    <lineage>
        <taxon>Eukaryota</taxon>
        <taxon>Viridiplantae</taxon>
        <taxon>Streptophyta</taxon>
        <taxon>Embryophyta</taxon>
        <taxon>Tracheophyta</taxon>
        <taxon>Spermatophyta</taxon>
        <taxon>Magnoliopsida</taxon>
        <taxon>eudicotyledons</taxon>
        <taxon>Gunneridae</taxon>
        <taxon>Pentapetalae</taxon>
        <taxon>rosids</taxon>
        <taxon>fabids</taxon>
        <taxon>Fabales</taxon>
        <taxon>Fabaceae</taxon>
        <taxon>Papilionoideae</taxon>
        <taxon>50 kb inversion clade</taxon>
        <taxon>NPAAA clade</taxon>
        <taxon>indigoferoid/millettioid clade</taxon>
        <taxon>Phaseoleae</taxon>
        <taxon>Sphenostylis</taxon>
    </lineage>
</organism>
<dbReference type="Proteomes" id="UP001189624">
    <property type="component" value="Chromosome 5"/>
</dbReference>
<gene>
    <name evidence="1" type="ORF">AYBTSS11_LOCUS16355</name>
</gene>
<accession>A0AA86SRA2</accession>
<evidence type="ECO:0000313" key="2">
    <source>
        <dbReference type="Proteomes" id="UP001189624"/>
    </source>
</evidence>
<keyword evidence="2" id="KW-1185">Reference proteome</keyword>
<protein>
    <submittedName>
        <fullName evidence="1">Uncharacterized protein</fullName>
    </submittedName>
</protein>
<sequence length="176" mass="19978">MAHDNKKRRVLPFSKGKLINCNTSLSASQQAPAFFAIKENSICVYNLHGPDSEEKMNTMKGVLEATKTQQRKKLTQSGTLPNGLNNLLEGLCSLVMHEWRHLRLISLSRMCLSAFFPGLLASITGKDVLLSQCLKSFLASYIENVLRERMWWDKTKVRDKEGTCCYINKKRLGLNK</sequence>
<dbReference type="EMBL" id="OY731402">
    <property type="protein sequence ID" value="CAJ1955863.1"/>
    <property type="molecule type" value="Genomic_DNA"/>
</dbReference>